<dbReference type="OrthoDB" id="8247224at2"/>
<organism evidence="1 2">
    <name type="scientific">Bradyrhizobium erythrophlei</name>
    <dbReference type="NCBI Taxonomy" id="1437360"/>
    <lineage>
        <taxon>Bacteria</taxon>
        <taxon>Pseudomonadati</taxon>
        <taxon>Pseudomonadota</taxon>
        <taxon>Alphaproteobacteria</taxon>
        <taxon>Hyphomicrobiales</taxon>
        <taxon>Nitrobacteraceae</taxon>
        <taxon>Bradyrhizobium</taxon>
    </lineage>
</organism>
<evidence type="ECO:0000313" key="2">
    <source>
        <dbReference type="Proteomes" id="UP000190675"/>
    </source>
</evidence>
<dbReference type="AlphaFoldDB" id="A0A1M5R2G6"/>
<proteinExistence type="predicted"/>
<gene>
    <name evidence="1" type="ORF">SAMN05444169_6299</name>
</gene>
<reference evidence="1 2" key="1">
    <citation type="submission" date="2016-11" db="EMBL/GenBank/DDBJ databases">
        <authorList>
            <person name="Jaros S."/>
            <person name="Januszkiewicz K."/>
            <person name="Wedrychowicz H."/>
        </authorList>
    </citation>
    <scope>NUCLEOTIDE SEQUENCE [LARGE SCALE GENOMIC DNA]</scope>
    <source>
        <strain evidence="1 2">GAS242</strain>
    </source>
</reference>
<sequence>MTGSELKQLREDLGKAIGRPLSVGDIAKLCGLPPETGPDTIAGWEAGAGPDGPVAALLSFLAVGCDHYPLGEEIISAGDAELFRAMMRSGVIRRLG</sequence>
<dbReference type="Proteomes" id="UP000190675">
    <property type="component" value="Chromosome I"/>
</dbReference>
<dbReference type="EMBL" id="LT670818">
    <property type="protein sequence ID" value="SHH20371.1"/>
    <property type="molecule type" value="Genomic_DNA"/>
</dbReference>
<name>A0A1M5R2G6_9BRAD</name>
<protein>
    <submittedName>
        <fullName evidence="1">Uncharacterized protein</fullName>
    </submittedName>
</protein>
<evidence type="ECO:0000313" key="1">
    <source>
        <dbReference type="EMBL" id="SHH20371.1"/>
    </source>
</evidence>
<dbReference type="RefSeq" id="WP_079569255.1">
    <property type="nucleotide sequence ID" value="NZ_LT670818.1"/>
</dbReference>
<accession>A0A1M5R2G6</accession>